<evidence type="ECO:0000313" key="1">
    <source>
        <dbReference type="EMBL" id="KAF2551754.1"/>
    </source>
</evidence>
<organism evidence="1 2">
    <name type="scientific">Brassica cretica</name>
    <name type="common">Mustard</name>
    <dbReference type="NCBI Taxonomy" id="69181"/>
    <lineage>
        <taxon>Eukaryota</taxon>
        <taxon>Viridiplantae</taxon>
        <taxon>Streptophyta</taxon>
        <taxon>Embryophyta</taxon>
        <taxon>Tracheophyta</taxon>
        <taxon>Spermatophyta</taxon>
        <taxon>Magnoliopsida</taxon>
        <taxon>eudicotyledons</taxon>
        <taxon>Gunneridae</taxon>
        <taxon>Pentapetalae</taxon>
        <taxon>rosids</taxon>
        <taxon>malvids</taxon>
        <taxon>Brassicales</taxon>
        <taxon>Brassicaceae</taxon>
        <taxon>Brassiceae</taxon>
        <taxon>Brassica</taxon>
    </lineage>
</organism>
<gene>
    <name evidence="1" type="ORF">F2Q68_00037123</name>
</gene>
<accession>A0A8S9H4F4</accession>
<sequence length="145" mass="16264">MRSIPLSRSSYRFHHPNPFRSLESLPLLSVTRLRVLQSGSPSSFKFNVASHGCSSSSIMGHISSFSVKAFDDDSFDYDSGDIFAAAYSISSSEGEESDGEYGLNVVTETTAQRLGKFPRGRKKHRHVYLLPFTYQLYLTTLHHHS</sequence>
<proteinExistence type="predicted"/>
<protein>
    <submittedName>
        <fullName evidence="1">Uncharacterized protein</fullName>
    </submittedName>
</protein>
<dbReference type="Proteomes" id="UP000712281">
    <property type="component" value="Unassembled WGS sequence"/>
</dbReference>
<comment type="caution">
    <text evidence="1">The sequence shown here is derived from an EMBL/GenBank/DDBJ whole genome shotgun (WGS) entry which is preliminary data.</text>
</comment>
<dbReference type="EMBL" id="QGKW02001988">
    <property type="protein sequence ID" value="KAF2551754.1"/>
    <property type="molecule type" value="Genomic_DNA"/>
</dbReference>
<reference evidence="1" key="1">
    <citation type="submission" date="2019-12" db="EMBL/GenBank/DDBJ databases">
        <title>Genome sequencing and annotation of Brassica cretica.</title>
        <authorList>
            <person name="Studholme D.J."/>
            <person name="Sarris P.F."/>
        </authorList>
    </citation>
    <scope>NUCLEOTIDE SEQUENCE</scope>
    <source>
        <strain evidence="1">PFS-001/15</strain>
        <tissue evidence="1">Leaf</tissue>
    </source>
</reference>
<name>A0A8S9H4F4_BRACR</name>
<evidence type="ECO:0000313" key="2">
    <source>
        <dbReference type="Proteomes" id="UP000712281"/>
    </source>
</evidence>
<dbReference type="AlphaFoldDB" id="A0A8S9H4F4"/>